<dbReference type="Pfam" id="PF01613">
    <property type="entry name" value="Flavin_Reduct"/>
    <property type="match status" value="1"/>
</dbReference>
<dbReference type="GO" id="GO:0010181">
    <property type="term" value="F:FMN binding"/>
    <property type="evidence" value="ECO:0007669"/>
    <property type="project" value="InterPro"/>
</dbReference>
<dbReference type="SUPFAM" id="SSF50475">
    <property type="entry name" value="FMN-binding split barrel"/>
    <property type="match status" value="1"/>
</dbReference>
<dbReference type="InterPro" id="IPR012349">
    <property type="entry name" value="Split_barrel_FMN-bd"/>
</dbReference>
<name>A0A511M623_9NOCA</name>
<dbReference type="Proteomes" id="UP000321424">
    <property type="component" value="Unassembled WGS sequence"/>
</dbReference>
<dbReference type="Gene3D" id="2.30.110.10">
    <property type="entry name" value="Electron Transport, Fmn-binding Protein, Chain A"/>
    <property type="match status" value="1"/>
</dbReference>
<feature type="domain" description="Flavin reductase like" evidence="3">
    <location>
        <begin position="15"/>
        <end position="158"/>
    </location>
</feature>
<reference evidence="4 5" key="1">
    <citation type="submission" date="2019-07" db="EMBL/GenBank/DDBJ databases">
        <title>Whole genome shotgun sequence of Nocardia ninae NBRC 108245.</title>
        <authorList>
            <person name="Hosoyama A."/>
            <person name="Uohara A."/>
            <person name="Ohji S."/>
            <person name="Ichikawa N."/>
        </authorList>
    </citation>
    <scope>NUCLEOTIDE SEQUENCE [LARGE SCALE GENOMIC DNA]</scope>
    <source>
        <strain evidence="4 5">NBRC 108245</strain>
    </source>
</reference>
<dbReference type="PANTHER" id="PTHR30466:SF1">
    <property type="entry name" value="FMN REDUCTASE (NADH) RUTF"/>
    <property type="match status" value="1"/>
</dbReference>
<dbReference type="RefSeq" id="WP_147128372.1">
    <property type="nucleotide sequence ID" value="NZ_BJXA01000002.1"/>
</dbReference>
<keyword evidence="5" id="KW-1185">Reference proteome</keyword>
<dbReference type="SMART" id="SM00903">
    <property type="entry name" value="Flavin_Reduct"/>
    <property type="match status" value="1"/>
</dbReference>
<evidence type="ECO:0000313" key="4">
    <source>
        <dbReference type="EMBL" id="GEM36069.1"/>
    </source>
</evidence>
<dbReference type="GO" id="GO:0006208">
    <property type="term" value="P:pyrimidine nucleobase catabolic process"/>
    <property type="evidence" value="ECO:0007669"/>
    <property type="project" value="TreeGrafter"/>
</dbReference>
<dbReference type="AlphaFoldDB" id="A0A511M623"/>
<proteinExistence type="inferred from homology"/>
<evidence type="ECO:0000259" key="3">
    <source>
        <dbReference type="SMART" id="SM00903"/>
    </source>
</evidence>
<evidence type="ECO:0000256" key="1">
    <source>
        <dbReference type="ARBA" id="ARBA00008898"/>
    </source>
</evidence>
<organism evidence="4 5">
    <name type="scientific">Nocardia ninae NBRC 108245</name>
    <dbReference type="NCBI Taxonomy" id="1210091"/>
    <lineage>
        <taxon>Bacteria</taxon>
        <taxon>Bacillati</taxon>
        <taxon>Actinomycetota</taxon>
        <taxon>Actinomycetes</taxon>
        <taxon>Mycobacteriales</taxon>
        <taxon>Nocardiaceae</taxon>
        <taxon>Nocardia</taxon>
    </lineage>
</organism>
<evidence type="ECO:0000313" key="5">
    <source>
        <dbReference type="Proteomes" id="UP000321424"/>
    </source>
</evidence>
<dbReference type="InterPro" id="IPR002563">
    <property type="entry name" value="Flavin_Rdtase-like_dom"/>
</dbReference>
<comment type="similarity">
    <text evidence="1">Belongs to the non-flavoprotein flavin reductase family.</text>
</comment>
<dbReference type="EMBL" id="BJXA01000002">
    <property type="protein sequence ID" value="GEM36069.1"/>
    <property type="molecule type" value="Genomic_DNA"/>
</dbReference>
<dbReference type="PANTHER" id="PTHR30466">
    <property type="entry name" value="FLAVIN REDUCTASE"/>
    <property type="match status" value="1"/>
</dbReference>
<sequence>MPATADTAVLFRDVMARYPSGVTIVTTTDGPRPVGFTASSFCSVSAQPPLVLVCLARKANCYPVFAHADRFAVSILATGQGALASRFASKNGDKFGAGGFVPTARGGLVVADCVAALECTVHDRRPAGDHLIMVGAVEQLCAPSELPPAVYCDRRFADLV</sequence>
<gene>
    <name evidence="4" type="primary">actVB</name>
    <name evidence="4" type="ORF">NN4_05880</name>
</gene>
<protein>
    <submittedName>
        <fullName evidence="4">Actinorhodin polyketide dimerase</fullName>
    </submittedName>
</protein>
<dbReference type="GO" id="GO:0042602">
    <property type="term" value="F:riboflavin reductase (NADPH) activity"/>
    <property type="evidence" value="ECO:0007669"/>
    <property type="project" value="TreeGrafter"/>
</dbReference>
<evidence type="ECO:0000256" key="2">
    <source>
        <dbReference type="ARBA" id="ARBA00023002"/>
    </source>
</evidence>
<dbReference type="OrthoDB" id="3503791at2"/>
<accession>A0A511M623</accession>
<dbReference type="InterPro" id="IPR050268">
    <property type="entry name" value="NADH-dep_flavin_reductase"/>
</dbReference>
<keyword evidence="2" id="KW-0560">Oxidoreductase</keyword>
<comment type="caution">
    <text evidence="4">The sequence shown here is derived from an EMBL/GenBank/DDBJ whole genome shotgun (WGS) entry which is preliminary data.</text>
</comment>